<dbReference type="InterPro" id="IPR006689">
    <property type="entry name" value="Small_GTPase_ARF/SAR"/>
</dbReference>
<evidence type="ECO:0000313" key="19">
    <source>
        <dbReference type="Proteomes" id="UP000193944"/>
    </source>
</evidence>
<accession>A0A1Y1X5K3</accession>
<evidence type="ECO:0000256" key="6">
    <source>
        <dbReference type="ARBA" id="ARBA00022490"/>
    </source>
</evidence>
<dbReference type="PROSITE" id="PS51417">
    <property type="entry name" value="ARF"/>
    <property type="match status" value="1"/>
</dbReference>
<evidence type="ECO:0000256" key="15">
    <source>
        <dbReference type="PIRSR" id="PIRSR606689-1"/>
    </source>
</evidence>
<reference evidence="18 19" key="2">
    <citation type="submission" date="2016-08" db="EMBL/GenBank/DDBJ databases">
        <title>Pervasive Adenine N6-methylation of Active Genes in Fungi.</title>
        <authorList>
            <consortium name="DOE Joint Genome Institute"/>
            <person name="Mondo S.J."/>
            <person name="Dannebaum R.O."/>
            <person name="Kuo R.C."/>
            <person name="Labutti K."/>
            <person name="Haridas S."/>
            <person name="Kuo A."/>
            <person name="Salamov A."/>
            <person name="Ahrendt S.R."/>
            <person name="Lipzen A."/>
            <person name="Sullivan W."/>
            <person name="Andreopoulos W.B."/>
            <person name="Clum A."/>
            <person name="Lindquist E."/>
            <person name="Daum C."/>
            <person name="Ramamoorthy G.K."/>
            <person name="Gryganskyi A."/>
            <person name="Culley D."/>
            <person name="Magnuson J.K."/>
            <person name="James T.Y."/>
            <person name="O'Malley M.A."/>
            <person name="Stajich J.E."/>
            <person name="Spatafora J.W."/>
            <person name="Visel A."/>
            <person name="Grigoriev I.V."/>
        </authorList>
    </citation>
    <scope>NUCLEOTIDE SEQUENCE [LARGE SCALE GENOMIC DNA]</scope>
    <source>
        <strain evidence="18 19">S4</strain>
    </source>
</reference>
<dbReference type="GO" id="GO:0060170">
    <property type="term" value="C:ciliary membrane"/>
    <property type="evidence" value="ECO:0007669"/>
    <property type="project" value="UniProtKB-SubCell"/>
</dbReference>
<evidence type="ECO:0000256" key="7">
    <source>
        <dbReference type="ARBA" id="ARBA00022707"/>
    </source>
</evidence>
<keyword evidence="16" id="KW-0479">Metal-binding</keyword>
<dbReference type="PANTHER" id="PTHR11711">
    <property type="entry name" value="ADP RIBOSYLATION FACTOR-RELATED"/>
    <property type="match status" value="1"/>
</dbReference>
<dbReference type="FunFam" id="3.40.50.300:FF:000457">
    <property type="entry name" value="ADP-ribosylation factor-like protein 6"/>
    <property type="match status" value="1"/>
</dbReference>
<evidence type="ECO:0000256" key="12">
    <source>
        <dbReference type="ARBA" id="ARBA00023212"/>
    </source>
</evidence>
<dbReference type="EMBL" id="MCFG01000127">
    <property type="protein sequence ID" value="ORX81087.1"/>
    <property type="molecule type" value="Genomic_DNA"/>
</dbReference>
<evidence type="ECO:0000256" key="1">
    <source>
        <dbReference type="ARBA" id="ARBA00004120"/>
    </source>
</evidence>
<evidence type="ECO:0000256" key="16">
    <source>
        <dbReference type="PIRSR" id="PIRSR606689-2"/>
    </source>
</evidence>
<sequence>MGRFSDFLIALGFMKKKVNILCVGLDNSGKTTIINSLNPNKVDNGMIVPTIGFSIETFSKSKLNLTVIDMSGQGRYRDLWEHYYVDVDAVIFVVDSSDKIRTCVAKDELEQMLNHKDLKKRKIPILFFANKNDIEDSMSVADCSNALGLNNVKTKNWYICSCNGLTGDGILTGFNWLIGIIKKILI</sequence>
<feature type="binding site" evidence="15">
    <location>
        <position position="72"/>
    </location>
    <ligand>
        <name>GTP</name>
        <dbReference type="ChEBI" id="CHEBI:37565"/>
    </ligand>
</feature>
<dbReference type="InterPro" id="IPR024156">
    <property type="entry name" value="Small_GTPase_ARF"/>
</dbReference>
<evidence type="ECO:0000313" key="18">
    <source>
        <dbReference type="EMBL" id="ORX81087.1"/>
    </source>
</evidence>
<dbReference type="STRING" id="1754192.A0A1Y1X5K3"/>
<dbReference type="AlphaFoldDB" id="A0A1Y1X5K3"/>
<evidence type="ECO:0000256" key="4">
    <source>
        <dbReference type="ARBA" id="ARBA00019766"/>
    </source>
</evidence>
<dbReference type="NCBIfam" id="TIGR00231">
    <property type="entry name" value="small_GTP"/>
    <property type="match status" value="1"/>
</dbReference>
<keyword evidence="7" id="KW-0519">Myristate</keyword>
<dbReference type="Pfam" id="PF00025">
    <property type="entry name" value="Arf"/>
    <property type="match status" value="1"/>
</dbReference>
<dbReference type="GO" id="GO:0003924">
    <property type="term" value="F:GTPase activity"/>
    <property type="evidence" value="ECO:0007669"/>
    <property type="project" value="InterPro"/>
</dbReference>
<dbReference type="OrthoDB" id="2011769at2759"/>
<evidence type="ECO:0000256" key="10">
    <source>
        <dbReference type="ARBA" id="ARBA00023134"/>
    </source>
</evidence>
<name>A0A1Y1X5K3_9FUNG</name>
<feature type="binding site" evidence="15">
    <location>
        <begin position="24"/>
        <end position="31"/>
    </location>
    <ligand>
        <name>GTP</name>
        <dbReference type="ChEBI" id="CHEBI:37565"/>
    </ligand>
</feature>
<gene>
    <name evidence="18" type="ORF">BCR32DRAFT_262905</name>
</gene>
<dbReference type="GO" id="GO:0005525">
    <property type="term" value="F:GTP binding"/>
    <property type="evidence" value="ECO:0007669"/>
    <property type="project" value="UniProtKB-KW"/>
</dbReference>
<dbReference type="InterPro" id="IPR027417">
    <property type="entry name" value="P-loop_NTPase"/>
</dbReference>
<feature type="binding site" evidence="16">
    <location>
        <position position="50"/>
    </location>
    <ligand>
        <name>Mg(2+)</name>
        <dbReference type="ChEBI" id="CHEBI:18420"/>
    </ligand>
</feature>
<evidence type="ECO:0000256" key="3">
    <source>
        <dbReference type="ARBA" id="ARBA00004522"/>
    </source>
</evidence>
<feature type="binding site" evidence="15">
    <location>
        <begin position="130"/>
        <end position="133"/>
    </location>
    <ligand>
        <name>GTP</name>
        <dbReference type="ChEBI" id="CHEBI:37565"/>
    </ligand>
</feature>
<keyword evidence="9" id="KW-0970">Cilium biogenesis/degradation</keyword>
<evidence type="ECO:0000256" key="9">
    <source>
        <dbReference type="ARBA" id="ARBA00022794"/>
    </source>
</evidence>
<evidence type="ECO:0000256" key="2">
    <source>
        <dbReference type="ARBA" id="ARBA00004430"/>
    </source>
</evidence>
<keyword evidence="14" id="KW-0449">Lipoprotein</keyword>
<keyword evidence="5" id="KW-1003">Cell membrane</keyword>
<evidence type="ECO:0000256" key="13">
    <source>
        <dbReference type="ARBA" id="ARBA00023273"/>
    </source>
</evidence>
<keyword evidence="8 15" id="KW-0547">Nucleotide-binding</keyword>
<feature type="binding site" evidence="16">
    <location>
        <position position="31"/>
    </location>
    <ligand>
        <name>Mg(2+)</name>
        <dbReference type="ChEBI" id="CHEBI:18420"/>
    </ligand>
</feature>
<evidence type="ECO:0000256" key="8">
    <source>
        <dbReference type="ARBA" id="ARBA00022741"/>
    </source>
</evidence>
<keyword evidence="13" id="KW-0966">Cell projection</keyword>
<dbReference type="SMART" id="SM00177">
    <property type="entry name" value="ARF"/>
    <property type="match status" value="1"/>
</dbReference>
<comment type="caution">
    <text evidence="18">The sequence shown here is derived from an EMBL/GenBank/DDBJ whole genome shotgun (WGS) entry which is preliminary data.</text>
</comment>
<keyword evidence="12" id="KW-0206">Cytoskeleton</keyword>
<proteinExistence type="inferred from homology"/>
<evidence type="ECO:0000256" key="5">
    <source>
        <dbReference type="ARBA" id="ARBA00022475"/>
    </source>
</evidence>
<dbReference type="Gene3D" id="3.40.50.300">
    <property type="entry name" value="P-loop containing nucleotide triphosphate hydrolases"/>
    <property type="match status" value="1"/>
</dbReference>
<dbReference type="SUPFAM" id="SSF52540">
    <property type="entry name" value="P-loop containing nucleoside triphosphate hydrolases"/>
    <property type="match status" value="1"/>
</dbReference>
<dbReference type="GO" id="GO:0005930">
    <property type="term" value="C:axoneme"/>
    <property type="evidence" value="ECO:0007669"/>
    <property type="project" value="UniProtKB-SubCell"/>
</dbReference>
<evidence type="ECO:0000256" key="14">
    <source>
        <dbReference type="ARBA" id="ARBA00023288"/>
    </source>
</evidence>
<dbReference type="InterPro" id="IPR005225">
    <property type="entry name" value="Small_GTP-bd"/>
</dbReference>
<keyword evidence="10 15" id="KW-0342">GTP-binding</keyword>
<keyword evidence="6" id="KW-0963">Cytoplasm</keyword>
<dbReference type="PRINTS" id="PR00328">
    <property type="entry name" value="SAR1GTPBP"/>
</dbReference>
<keyword evidence="16" id="KW-0460">Magnesium</keyword>
<evidence type="ECO:0000256" key="17">
    <source>
        <dbReference type="RuleBase" id="RU003925"/>
    </source>
</evidence>
<dbReference type="GO" id="GO:0046872">
    <property type="term" value="F:metal ion binding"/>
    <property type="evidence" value="ECO:0007669"/>
    <property type="project" value="UniProtKB-KW"/>
</dbReference>
<reference evidence="18 19" key="1">
    <citation type="submission" date="2016-08" db="EMBL/GenBank/DDBJ databases">
        <title>A Parts List for Fungal Cellulosomes Revealed by Comparative Genomics.</title>
        <authorList>
            <consortium name="DOE Joint Genome Institute"/>
            <person name="Haitjema C.H."/>
            <person name="Gilmore S.P."/>
            <person name="Henske J.K."/>
            <person name="Solomon K.V."/>
            <person name="De Groot R."/>
            <person name="Kuo A."/>
            <person name="Mondo S.J."/>
            <person name="Salamov A.A."/>
            <person name="Labutti K."/>
            <person name="Zhao Z."/>
            <person name="Chiniquy J."/>
            <person name="Barry K."/>
            <person name="Brewer H.M."/>
            <person name="Purvine S.O."/>
            <person name="Wright A.T."/>
            <person name="Boxma B."/>
            <person name="Van Alen T."/>
            <person name="Hackstein J.H."/>
            <person name="Baker S.E."/>
            <person name="Grigoriev I.V."/>
            <person name="O'Malley M.A."/>
        </authorList>
    </citation>
    <scope>NUCLEOTIDE SEQUENCE [LARGE SCALE GENOMIC DNA]</scope>
    <source>
        <strain evidence="18 19">S4</strain>
    </source>
</reference>
<dbReference type="Proteomes" id="UP000193944">
    <property type="component" value="Unassembled WGS sequence"/>
</dbReference>
<evidence type="ECO:0000256" key="11">
    <source>
        <dbReference type="ARBA" id="ARBA00023136"/>
    </source>
</evidence>
<comment type="similarity">
    <text evidence="17">Belongs to the small GTPase superfamily. Arf family.</text>
</comment>
<keyword evidence="11" id="KW-0472">Membrane</keyword>
<protein>
    <recommendedName>
        <fullName evidence="4">ADP-ribosylation factor-like protein 6</fullName>
    </recommendedName>
</protein>
<organism evidence="18 19">
    <name type="scientific">Anaeromyces robustus</name>
    <dbReference type="NCBI Taxonomy" id="1754192"/>
    <lineage>
        <taxon>Eukaryota</taxon>
        <taxon>Fungi</taxon>
        <taxon>Fungi incertae sedis</taxon>
        <taxon>Chytridiomycota</taxon>
        <taxon>Chytridiomycota incertae sedis</taxon>
        <taxon>Neocallimastigomycetes</taxon>
        <taxon>Neocallimastigales</taxon>
        <taxon>Neocallimastigaceae</taxon>
        <taxon>Anaeromyces</taxon>
    </lineage>
</organism>
<keyword evidence="19" id="KW-1185">Reference proteome</keyword>
<dbReference type="GO" id="GO:0030030">
    <property type="term" value="P:cell projection organization"/>
    <property type="evidence" value="ECO:0007669"/>
    <property type="project" value="UniProtKB-KW"/>
</dbReference>
<dbReference type="SMART" id="SM00178">
    <property type="entry name" value="SAR"/>
    <property type="match status" value="1"/>
</dbReference>
<comment type="subcellular location">
    <subcellularLocation>
        <location evidence="3">Cell projection</location>
        <location evidence="3">Cilium membrane</location>
        <topology evidence="3">Peripheral membrane protein</topology>
        <orientation evidence="3">Cytoplasmic side</orientation>
    </subcellularLocation>
    <subcellularLocation>
        <location evidence="2">Cytoplasm</location>
        <location evidence="2">Cytoskeleton</location>
        <location evidence="2">Cilium axoneme</location>
    </subcellularLocation>
    <subcellularLocation>
        <location evidence="1">Cytoplasm</location>
        <location evidence="1">Cytoskeleton</location>
        <location evidence="1">Cilium basal body</location>
    </subcellularLocation>
</comment>